<feature type="region of interest" description="Disordered" evidence="1">
    <location>
        <begin position="1"/>
        <end position="27"/>
    </location>
</feature>
<name>A0A0B6Y1J0_9EUPU</name>
<organism evidence="2">
    <name type="scientific">Arion vulgaris</name>
    <dbReference type="NCBI Taxonomy" id="1028688"/>
    <lineage>
        <taxon>Eukaryota</taxon>
        <taxon>Metazoa</taxon>
        <taxon>Spiralia</taxon>
        <taxon>Lophotrochozoa</taxon>
        <taxon>Mollusca</taxon>
        <taxon>Gastropoda</taxon>
        <taxon>Heterobranchia</taxon>
        <taxon>Euthyneura</taxon>
        <taxon>Panpulmonata</taxon>
        <taxon>Eupulmonata</taxon>
        <taxon>Stylommatophora</taxon>
        <taxon>Helicina</taxon>
        <taxon>Arionoidea</taxon>
        <taxon>Arionidae</taxon>
        <taxon>Arion</taxon>
    </lineage>
</organism>
<dbReference type="EMBL" id="HACG01002841">
    <property type="protein sequence ID" value="CEK49706.1"/>
    <property type="molecule type" value="Transcribed_RNA"/>
</dbReference>
<sequence length="68" mass="7915">TERRSPDSNPRPSTRKGRKPLSHRDQASLSILMCTTYTYTSTEHRYEYTSFPQLPHTTQTGNRNDNTQ</sequence>
<reference evidence="2" key="1">
    <citation type="submission" date="2014-12" db="EMBL/GenBank/DDBJ databases">
        <title>Insight into the proteome of Arion vulgaris.</title>
        <authorList>
            <person name="Aradska J."/>
            <person name="Bulat T."/>
            <person name="Smidak R."/>
            <person name="Sarate P."/>
            <person name="Gangsoo J."/>
            <person name="Sialana F."/>
            <person name="Bilban M."/>
            <person name="Lubec G."/>
        </authorList>
    </citation>
    <scope>NUCLEOTIDE SEQUENCE</scope>
    <source>
        <tissue evidence="2">Skin</tissue>
    </source>
</reference>
<proteinExistence type="predicted"/>
<evidence type="ECO:0000256" key="1">
    <source>
        <dbReference type="SAM" id="MobiDB-lite"/>
    </source>
</evidence>
<protein>
    <submittedName>
        <fullName evidence="2">Uncharacterized protein</fullName>
    </submittedName>
</protein>
<dbReference type="AlphaFoldDB" id="A0A0B6Y1J0"/>
<feature type="non-terminal residue" evidence="2">
    <location>
        <position position="1"/>
    </location>
</feature>
<accession>A0A0B6Y1J0</accession>
<evidence type="ECO:0000313" key="2">
    <source>
        <dbReference type="EMBL" id="CEK49706.1"/>
    </source>
</evidence>
<gene>
    <name evidence="2" type="primary">ORF8566</name>
</gene>